<proteinExistence type="predicted"/>
<evidence type="ECO:0000313" key="2">
    <source>
        <dbReference type="Proteomes" id="UP000004848"/>
    </source>
</evidence>
<comment type="caution">
    <text evidence="1">The sequence shown here is derived from an EMBL/GenBank/DDBJ whole genome shotgun (WGS) entry which is preliminary data.</text>
</comment>
<dbReference type="EMBL" id="AAUW01000016">
    <property type="protein sequence ID" value="EAV42093.1"/>
    <property type="molecule type" value="Genomic_DNA"/>
</dbReference>
<gene>
    <name evidence="1" type="ORF">SIAM614_20430</name>
</gene>
<protein>
    <submittedName>
        <fullName evidence="1">Uncharacterized protein</fullName>
    </submittedName>
</protein>
<name>A0NY97_ROSAI</name>
<sequence>MVSPAESAATGSEPSPIDASDKVNAFRFLQRQFRAGKAFRKSWKFRKSAN</sequence>
<dbReference type="Proteomes" id="UP000004848">
    <property type="component" value="Unassembled WGS sequence"/>
</dbReference>
<reference evidence="1 2" key="1">
    <citation type="submission" date="2006-05" db="EMBL/GenBank/DDBJ databases">
        <authorList>
            <person name="King G."/>
            <person name="Ferriera S."/>
            <person name="Johnson J."/>
            <person name="Kravitz S."/>
            <person name="Beeson K."/>
            <person name="Sutton G."/>
            <person name="Rogers Y.-H."/>
            <person name="Friedman R."/>
            <person name="Frazier M."/>
            <person name="Venter J.C."/>
        </authorList>
    </citation>
    <scope>NUCLEOTIDE SEQUENCE [LARGE SCALE GENOMIC DNA]</scope>
    <source>
        <strain evidence="2">ATCC 25650 / DSM 13394 / JCM 20685 / NBRC 16684 / NCIMB 2208 / IAM 12614 / B1</strain>
    </source>
</reference>
<organism evidence="1 2">
    <name type="scientific">Roseibium aggregatum (strain ATCC 25650 / DSM 13394 / JCM 20685 / NBRC 16684 / NCIMB 2208 / IAM 12614 / B1)</name>
    <name type="common">Stappia aggregata</name>
    <dbReference type="NCBI Taxonomy" id="384765"/>
    <lineage>
        <taxon>Bacteria</taxon>
        <taxon>Pseudomonadati</taxon>
        <taxon>Pseudomonadota</taxon>
        <taxon>Alphaproteobacteria</taxon>
        <taxon>Hyphomicrobiales</taxon>
        <taxon>Stappiaceae</taxon>
        <taxon>Roseibium</taxon>
    </lineage>
</organism>
<accession>A0NY97</accession>
<evidence type="ECO:0000313" key="1">
    <source>
        <dbReference type="EMBL" id="EAV42093.1"/>
    </source>
</evidence>
<dbReference type="AlphaFoldDB" id="A0NY97"/>